<proteinExistence type="predicted"/>
<dbReference type="Proteomes" id="UP000009044">
    <property type="component" value="Chromosome"/>
</dbReference>
<dbReference type="PATRIC" id="fig|634177.7.peg.2532"/>
<dbReference type="EMBL" id="AP012159">
    <property type="protein sequence ID" value="BAK84657.1"/>
    <property type="molecule type" value="Genomic_DNA"/>
</dbReference>
<dbReference type="HOGENOM" id="CLU_1270927_0_0_5"/>
<gene>
    <name evidence="1" type="ordered locus">GLX_22450</name>
</gene>
<sequence length="217" mass="24973">MFIPLSGRRFFSPGPGRISPGRRLFLPGRGDRRNGFLPDLVASGGTFSKANLLRYLTSHFRIIRCDGRIFIGQSPFGLVVFDRHAESSGQMTLERFQMFAVFQADDVIGEYGFLDRNCGLLFFLDCPSNWRRRDFRCSVNGYGLFGLFRTLGSVTDCFGCHESDSARHWLLFRKRCIEPTHEFRELFGLHFRCREMGRHDLGRRIQTTENDVLVAAQ</sequence>
<evidence type="ECO:0000313" key="2">
    <source>
        <dbReference type="Proteomes" id="UP000009044"/>
    </source>
</evidence>
<dbReference type="KEGG" id="gxy:GLX_22450"/>
<protein>
    <submittedName>
        <fullName evidence="1">Uncharacterized protein</fullName>
    </submittedName>
</protein>
<dbReference type="AlphaFoldDB" id="G2I149"/>
<dbReference type="STRING" id="634177.GLX_22450"/>
<name>G2I149_KOMMN</name>
<evidence type="ECO:0000313" key="1">
    <source>
        <dbReference type="EMBL" id="BAK84657.1"/>
    </source>
</evidence>
<accession>G2I149</accession>
<organism evidence="1 2">
    <name type="scientific">Komagataeibacter medellinensis (strain NBRC 3288 / BCRC 11682 / LMG 1693 / Kondo 51)</name>
    <name type="common">Gluconacetobacter medellinensis</name>
    <dbReference type="NCBI Taxonomy" id="634177"/>
    <lineage>
        <taxon>Bacteria</taxon>
        <taxon>Pseudomonadati</taxon>
        <taxon>Pseudomonadota</taxon>
        <taxon>Alphaproteobacteria</taxon>
        <taxon>Acetobacterales</taxon>
        <taxon>Acetobacteraceae</taxon>
        <taxon>Komagataeibacter</taxon>
    </lineage>
</organism>
<reference evidence="2" key="1">
    <citation type="journal article" date="2011" name="J. Bacteriol.">
        <title>Complete genome sequence of NBRC 3288, a unique cellulose-nonproducing strain of Gluconacetobacter xylinus isolated from vinegar.</title>
        <authorList>
            <person name="Ogino H."/>
            <person name="Azuma Y."/>
            <person name="Hosoyama A."/>
            <person name="Nakazawa H."/>
            <person name="Matsutani M."/>
            <person name="Hasegawa A."/>
            <person name="Otsuyama K."/>
            <person name="Matsushita K."/>
            <person name="Fujita N."/>
            <person name="Shirai M."/>
        </authorList>
    </citation>
    <scope>NUCLEOTIDE SEQUENCE [LARGE SCALE GENOMIC DNA]</scope>
    <source>
        <strain evidence="2">NBRC 3288 / BCRC 11682 / LMG 1693</strain>
    </source>
</reference>